<dbReference type="GO" id="GO:0042555">
    <property type="term" value="C:MCM complex"/>
    <property type="evidence" value="ECO:0007669"/>
    <property type="project" value="TreeGrafter"/>
</dbReference>
<dbReference type="PROSITE" id="PS50051">
    <property type="entry name" value="MCM_2"/>
    <property type="match status" value="1"/>
</dbReference>
<dbReference type="InterPro" id="IPR027417">
    <property type="entry name" value="P-loop_NTPase"/>
</dbReference>
<dbReference type="AlphaFoldDB" id="A6VF72"/>
<dbReference type="CDD" id="cd17706">
    <property type="entry name" value="MCM"/>
    <property type="match status" value="1"/>
</dbReference>
<dbReference type="Pfam" id="PF00493">
    <property type="entry name" value="MCM"/>
    <property type="match status" value="1"/>
</dbReference>
<dbReference type="Gene3D" id="2.40.50.140">
    <property type="entry name" value="Nucleic acid-binding proteins"/>
    <property type="match status" value="1"/>
</dbReference>
<dbReference type="InterPro" id="IPR031327">
    <property type="entry name" value="MCM"/>
</dbReference>
<dbReference type="InterPro" id="IPR001208">
    <property type="entry name" value="MCM_dom"/>
</dbReference>
<dbReference type="InterPro" id="IPR036388">
    <property type="entry name" value="WH-like_DNA-bd_sf"/>
</dbReference>
<sequence length="676" mass="76517">MRKGGEKVMDDKKIHELRLYLVDYLKAYHLDDFRIEKYRVKVDIKNIYENYGFEFVNYLEEEPKEAVNLLEEAYTEAYYSVKGDKPHFVLSIYNLPDTINKKSGKVVTIEDINVETHGRLLEVEGIIVLATKIKMALKRGVHICTSCGEKKIEYIEKPFEAQFEPVCPKCAQNMMLLEDDSETKYVNFQELKLQQPLDLMSDPEEPPKFITVLLENSPGFYTGRVKVTGIPIKIQRNKKVPMYDLVFSGIHCEPVSEKLESDFTENEIESFEKIAKNENVIEILADRLIPDLKGYMTVKKAVFLQQVKGVKKGNKRNDSHILLITDPGTGKSLSLRKIAKIPGNVYGSVNMASGVGLTASVVQEKTEIGDNTYVIKPGLLVKANGGTACIDEFATNKKLHENLLEAMESQTIHISKGGLNTKLPSECAVLAAGNPRWGRFDPNVSIMEQINISPPILSRFDLIFPLIDEPDRTKDRGIAHHIISIHRAHLDKGKDKEIDLTSKVIDDIEIDFGFICKYITYARQLEPKITDEAENILTDYYLKMRKGVVQITARQLEAAIRLSEAIAKARLKTEVTCEDALEAVELINESLKETAFDPETGQYDVDKIMGVSKKERSRLTEVYDAIKDLGSIKDLVLYDDLLEALKMKEAILKEAIKKLITNGDIDEPKTGMYRII</sequence>
<dbReference type="GO" id="GO:0005524">
    <property type="term" value="F:ATP binding"/>
    <property type="evidence" value="ECO:0007669"/>
    <property type="project" value="UniProtKB-KW"/>
</dbReference>
<organism evidence="8">
    <name type="scientific">Methanococcus maripaludis (strain C7 / ATCC BAA-1331)</name>
    <dbReference type="NCBI Taxonomy" id="426368"/>
    <lineage>
        <taxon>Archaea</taxon>
        <taxon>Methanobacteriati</taxon>
        <taxon>Methanobacteriota</taxon>
        <taxon>Methanomada group</taxon>
        <taxon>Methanococci</taxon>
        <taxon>Methanococcales</taxon>
        <taxon>Methanococcaceae</taxon>
        <taxon>Methanococcus</taxon>
    </lineage>
</organism>
<dbReference type="Gene3D" id="3.40.50.300">
    <property type="entry name" value="P-loop containing nucleotide triphosphate hydrolases"/>
    <property type="match status" value="1"/>
</dbReference>
<feature type="domain" description="MCM C-terminal AAA(+) ATPase" evidence="7">
    <location>
        <begin position="280"/>
        <end position="482"/>
    </location>
</feature>
<dbReference type="SUPFAM" id="SSF50249">
    <property type="entry name" value="Nucleic acid-binding proteins"/>
    <property type="match status" value="1"/>
</dbReference>
<dbReference type="PANTHER" id="PTHR11630">
    <property type="entry name" value="DNA REPLICATION LICENSING FACTOR MCM FAMILY MEMBER"/>
    <property type="match status" value="1"/>
</dbReference>
<evidence type="ECO:0000259" key="7">
    <source>
        <dbReference type="PROSITE" id="PS50051"/>
    </source>
</evidence>
<dbReference type="SMART" id="SM00350">
    <property type="entry name" value="MCM"/>
    <property type="match status" value="1"/>
</dbReference>
<gene>
    <name evidence="8" type="ordered locus">MmarC7_0027</name>
</gene>
<dbReference type="PRINTS" id="PR01657">
    <property type="entry name" value="MCMFAMILY"/>
</dbReference>
<dbReference type="GO" id="GO:0003697">
    <property type="term" value="F:single-stranded DNA binding"/>
    <property type="evidence" value="ECO:0007669"/>
    <property type="project" value="TreeGrafter"/>
</dbReference>
<evidence type="ECO:0000256" key="6">
    <source>
        <dbReference type="RuleBase" id="RU004070"/>
    </source>
</evidence>
<evidence type="ECO:0000256" key="2">
    <source>
        <dbReference type="ARBA" id="ARBA00022705"/>
    </source>
</evidence>
<dbReference type="InterPro" id="IPR033762">
    <property type="entry name" value="MCM_OB"/>
</dbReference>
<dbReference type="InterPro" id="IPR041562">
    <property type="entry name" value="MCM_lid"/>
</dbReference>
<dbReference type="eggNOG" id="arCOG00439">
    <property type="taxonomic scope" value="Archaea"/>
</dbReference>
<comment type="similarity">
    <text evidence="1 6">Belongs to the MCM family.</text>
</comment>
<evidence type="ECO:0000256" key="5">
    <source>
        <dbReference type="ARBA" id="ARBA00023125"/>
    </source>
</evidence>
<reference evidence="8" key="1">
    <citation type="submission" date="2007-06" db="EMBL/GenBank/DDBJ databases">
        <title>Complete sequence of Methanococcus maripaludis C7.</title>
        <authorList>
            <consortium name="US DOE Joint Genome Institute"/>
            <person name="Copeland A."/>
            <person name="Lucas S."/>
            <person name="Lapidus A."/>
            <person name="Barry K."/>
            <person name="Glavina del Rio T."/>
            <person name="Dalin E."/>
            <person name="Tice H."/>
            <person name="Pitluck S."/>
            <person name="Clum A."/>
            <person name="Schmutz J."/>
            <person name="Larimer F."/>
            <person name="Land M."/>
            <person name="Hauser L."/>
            <person name="Kyrpides N."/>
            <person name="Anderson I."/>
            <person name="Sieprawska-Lupa M."/>
            <person name="Whitman W.B."/>
            <person name="Richardson P."/>
        </authorList>
    </citation>
    <scope>NUCLEOTIDE SEQUENCE [LARGE SCALE GENOMIC DNA]</scope>
    <source>
        <strain evidence="8">C7</strain>
    </source>
</reference>
<dbReference type="Pfam" id="PF17855">
    <property type="entry name" value="MCM_lid"/>
    <property type="match status" value="1"/>
</dbReference>
<dbReference type="SUPFAM" id="SSF52540">
    <property type="entry name" value="P-loop containing nucleoside triphosphate hydrolases"/>
    <property type="match status" value="1"/>
</dbReference>
<evidence type="ECO:0000256" key="4">
    <source>
        <dbReference type="ARBA" id="ARBA00022840"/>
    </source>
</evidence>
<dbReference type="PANTHER" id="PTHR11630:SF66">
    <property type="entry name" value="DNA REPLICATION LICENSING FACTOR MCM4"/>
    <property type="match status" value="1"/>
</dbReference>
<dbReference type="GO" id="GO:0017116">
    <property type="term" value="F:single-stranded DNA helicase activity"/>
    <property type="evidence" value="ECO:0007669"/>
    <property type="project" value="TreeGrafter"/>
</dbReference>
<evidence type="ECO:0000256" key="3">
    <source>
        <dbReference type="ARBA" id="ARBA00022741"/>
    </source>
</evidence>
<protein>
    <submittedName>
        <fullName evidence="8">MCM family protein</fullName>
    </submittedName>
</protein>
<evidence type="ECO:0000313" key="8">
    <source>
        <dbReference type="EMBL" id="ABR65098.1"/>
    </source>
</evidence>
<dbReference type="Gene3D" id="1.10.10.10">
    <property type="entry name" value="Winged helix-like DNA-binding domain superfamily/Winged helix DNA-binding domain"/>
    <property type="match status" value="1"/>
</dbReference>
<name>A6VF72_METM7</name>
<dbReference type="Pfam" id="PF17207">
    <property type="entry name" value="MCM_OB"/>
    <property type="match status" value="1"/>
</dbReference>
<dbReference type="KEGG" id="mmz:MmarC7_0027"/>
<keyword evidence="4 6" id="KW-0067">ATP-binding</keyword>
<accession>A6VF72</accession>
<dbReference type="Gene3D" id="2.20.28.10">
    <property type="match status" value="1"/>
</dbReference>
<keyword evidence="5 6" id="KW-0238">DNA-binding</keyword>
<dbReference type="STRING" id="426368.MmarC7_0027"/>
<dbReference type="EMBL" id="CP000745">
    <property type="protein sequence ID" value="ABR65098.1"/>
    <property type="molecule type" value="Genomic_DNA"/>
</dbReference>
<dbReference type="HOGENOM" id="CLU_000995_7_2_2"/>
<proteinExistence type="inferred from homology"/>
<dbReference type="InterPro" id="IPR012340">
    <property type="entry name" value="NA-bd_OB-fold"/>
</dbReference>
<keyword evidence="3 6" id="KW-0547">Nucleotide-binding</keyword>
<dbReference type="GO" id="GO:0006260">
    <property type="term" value="P:DNA replication"/>
    <property type="evidence" value="ECO:0007669"/>
    <property type="project" value="UniProtKB-KW"/>
</dbReference>
<evidence type="ECO:0000256" key="1">
    <source>
        <dbReference type="ARBA" id="ARBA00008010"/>
    </source>
</evidence>
<keyword evidence="2" id="KW-0235">DNA replication</keyword>